<feature type="compositionally biased region" description="Basic and acidic residues" evidence="6">
    <location>
        <begin position="104"/>
        <end position="118"/>
    </location>
</feature>
<gene>
    <name evidence="8" type="primary">WRKY46_3</name>
    <name evidence="8" type="ORF">Zm00014a_040233</name>
</gene>
<dbReference type="AlphaFoldDB" id="A0A3L6D9C9"/>
<dbReference type="SUPFAM" id="SSF118290">
    <property type="entry name" value="WRKY DNA-binding domain"/>
    <property type="match status" value="1"/>
</dbReference>
<dbReference type="SMART" id="SM00774">
    <property type="entry name" value="WRKY"/>
    <property type="match status" value="1"/>
</dbReference>
<proteinExistence type="predicted"/>
<keyword evidence="4" id="KW-0804">Transcription</keyword>
<dbReference type="GO" id="GO:0043565">
    <property type="term" value="F:sequence-specific DNA binding"/>
    <property type="evidence" value="ECO:0007669"/>
    <property type="project" value="InterPro"/>
</dbReference>
<feature type="domain" description="WRKY" evidence="7">
    <location>
        <begin position="109"/>
        <end position="172"/>
    </location>
</feature>
<keyword evidence="2" id="KW-0805">Transcription regulation</keyword>
<dbReference type="InterPro" id="IPR003657">
    <property type="entry name" value="WRKY_dom"/>
</dbReference>
<organism evidence="8">
    <name type="scientific">Zea mays</name>
    <name type="common">Maize</name>
    <dbReference type="NCBI Taxonomy" id="4577"/>
    <lineage>
        <taxon>Eukaryota</taxon>
        <taxon>Viridiplantae</taxon>
        <taxon>Streptophyta</taxon>
        <taxon>Embryophyta</taxon>
        <taxon>Tracheophyta</taxon>
        <taxon>Spermatophyta</taxon>
        <taxon>Magnoliopsida</taxon>
        <taxon>Liliopsida</taxon>
        <taxon>Poales</taxon>
        <taxon>Poaceae</taxon>
        <taxon>PACMAD clade</taxon>
        <taxon>Panicoideae</taxon>
        <taxon>Andropogonodae</taxon>
        <taxon>Andropogoneae</taxon>
        <taxon>Tripsacinae</taxon>
        <taxon>Zea</taxon>
    </lineage>
</organism>
<protein>
    <submittedName>
        <fullName evidence="8">Putative WRKY transcription factor 46</fullName>
    </submittedName>
</protein>
<feature type="compositionally biased region" description="Low complexity" evidence="6">
    <location>
        <begin position="206"/>
        <end position="223"/>
    </location>
</feature>
<evidence type="ECO:0000259" key="7">
    <source>
        <dbReference type="PROSITE" id="PS50811"/>
    </source>
</evidence>
<dbReference type="Pfam" id="PF03106">
    <property type="entry name" value="WRKY"/>
    <property type="match status" value="1"/>
</dbReference>
<evidence type="ECO:0000256" key="3">
    <source>
        <dbReference type="ARBA" id="ARBA00023125"/>
    </source>
</evidence>
<feature type="compositionally biased region" description="Low complexity" evidence="6">
    <location>
        <begin position="77"/>
        <end position="86"/>
    </location>
</feature>
<feature type="region of interest" description="Disordered" evidence="6">
    <location>
        <begin position="189"/>
        <end position="231"/>
    </location>
</feature>
<dbReference type="Gene3D" id="2.20.25.80">
    <property type="entry name" value="WRKY domain"/>
    <property type="match status" value="1"/>
</dbReference>
<accession>A0A3L6D9C9</accession>
<evidence type="ECO:0000313" key="8">
    <source>
        <dbReference type="EMBL" id="PWZ05149.1"/>
    </source>
</evidence>
<dbReference type="GO" id="GO:0003700">
    <property type="term" value="F:DNA-binding transcription factor activity"/>
    <property type="evidence" value="ECO:0007669"/>
    <property type="project" value="InterPro"/>
</dbReference>
<evidence type="ECO:0000256" key="4">
    <source>
        <dbReference type="ARBA" id="ARBA00023163"/>
    </source>
</evidence>
<feature type="region of interest" description="Disordered" evidence="6">
    <location>
        <begin position="317"/>
        <end position="337"/>
    </location>
</feature>
<dbReference type="PROSITE" id="PS50811">
    <property type="entry name" value="WRKY"/>
    <property type="match status" value="1"/>
</dbReference>
<keyword evidence="5" id="KW-0539">Nucleus</keyword>
<reference evidence="8" key="1">
    <citation type="journal article" date="2018" name="Nat. Genet.">
        <title>Extensive intraspecific gene order and gene structural variations between Mo17 and other maize genomes.</title>
        <authorList>
            <person name="Sun S."/>
            <person name="Zhou Y."/>
            <person name="Chen J."/>
            <person name="Shi J."/>
            <person name="Zhao H."/>
            <person name="Zhao H."/>
            <person name="Song W."/>
            <person name="Zhang M."/>
            <person name="Cui Y."/>
            <person name="Dong X."/>
            <person name="Liu H."/>
            <person name="Ma X."/>
            <person name="Jiao Y."/>
            <person name="Wang B."/>
            <person name="Wei X."/>
            <person name="Stein J.C."/>
            <person name="Glaubitz J.C."/>
            <person name="Lu F."/>
            <person name="Yu G."/>
            <person name="Liang C."/>
            <person name="Fengler K."/>
            <person name="Li B."/>
            <person name="Rafalski A."/>
            <person name="Schnable P.S."/>
            <person name="Ware D.H."/>
            <person name="Buckler E.S."/>
            <person name="Lai J."/>
        </authorList>
    </citation>
    <scope>NUCLEOTIDE SEQUENCE [LARGE SCALE GENOMIC DNA]</scope>
    <source>
        <tissue evidence="8">Seedling</tissue>
    </source>
</reference>
<evidence type="ECO:0000256" key="1">
    <source>
        <dbReference type="ARBA" id="ARBA00004123"/>
    </source>
</evidence>
<feature type="region of interest" description="Disordered" evidence="6">
    <location>
        <begin position="66"/>
        <end position="118"/>
    </location>
</feature>
<comment type="subcellular location">
    <subcellularLocation>
        <location evidence="1">Nucleus</location>
    </subcellularLocation>
</comment>
<comment type="caution">
    <text evidence="8">The sequence shown here is derived from an EMBL/GenBank/DDBJ whole genome shotgun (WGS) entry which is preliminary data.</text>
</comment>
<evidence type="ECO:0000256" key="5">
    <source>
        <dbReference type="ARBA" id="ARBA00023242"/>
    </source>
</evidence>
<dbReference type="InterPro" id="IPR044810">
    <property type="entry name" value="WRKY_plant"/>
</dbReference>
<dbReference type="ExpressionAtlas" id="A0A3L6D9C9">
    <property type="expression patterns" value="baseline and differential"/>
</dbReference>
<sequence length="337" mass="35531">MASFGSDDHVPAAMAVNDLIEARDGVARLRILLLQLDEQRAAWAQLEIDAVLAKLSSVISALDASEVGRSRAAGPDSARPQRQQSGRSGGNKRRQGSSRSRSQRPSDKKITATLEDGHEWRKYGQKEIQDSPYPRSYYRCTHKADQGCNAKRQVQRCETDASTYVVTYYGEHTCRDLSSIPLIHQAAAARAEEPDDDRANNLISFGSNSNNAASNGASSSQQQYQLAMGRSAADHQQQLSTSWCTSDDVFSSSAGSFMQVADDQLIGAVVVGSAGVASSAPDRAAGTLLGGGVASGGGGAAAAGSFPPSPNSLDFVVGSLGSIGGGEDDEDMFRLDP</sequence>
<name>A0A3L6D9C9_MAIZE</name>
<dbReference type="GO" id="GO:0005634">
    <property type="term" value="C:nucleus"/>
    <property type="evidence" value="ECO:0007669"/>
    <property type="project" value="UniProtKB-SubCell"/>
</dbReference>
<keyword evidence="3" id="KW-0238">DNA-binding</keyword>
<evidence type="ECO:0000256" key="2">
    <source>
        <dbReference type="ARBA" id="ARBA00023015"/>
    </source>
</evidence>
<dbReference type="EMBL" id="NCVQ01000010">
    <property type="protein sequence ID" value="PWZ05149.1"/>
    <property type="molecule type" value="Genomic_DNA"/>
</dbReference>
<dbReference type="PANTHER" id="PTHR31282">
    <property type="entry name" value="WRKY TRANSCRIPTION FACTOR 21-RELATED"/>
    <property type="match status" value="1"/>
</dbReference>
<dbReference type="Proteomes" id="UP000251960">
    <property type="component" value="Chromosome 9"/>
</dbReference>
<dbReference type="InterPro" id="IPR036576">
    <property type="entry name" value="WRKY_dom_sf"/>
</dbReference>
<evidence type="ECO:0000256" key="6">
    <source>
        <dbReference type="SAM" id="MobiDB-lite"/>
    </source>
</evidence>